<sequence>MLKYFAIEPGILLDTRGFKIEGADSKIDIIGLTIPVLAKGKFAISDKLLVFASVGPYANIGLSGKSRKKGVDYDVEFGSSNPSQMKRVNYGINFGAGIEINRFIIGAGYDLGLSNLGNSNVVSGGIINVNIDNQIHVDAFKLSIGYKF</sequence>
<dbReference type="EMBL" id="BQKB01000008">
    <property type="protein sequence ID" value="GJM52058.1"/>
    <property type="molecule type" value="Genomic_DNA"/>
</dbReference>
<evidence type="ECO:0000313" key="4">
    <source>
        <dbReference type="Proteomes" id="UP001207736"/>
    </source>
</evidence>
<evidence type="ECO:0000313" key="3">
    <source>
        <dbReference type="EMBL" id="GJM52058.1"/>
    </source>
</evidence>
<keyword evidence="5" id="KW-1185">Reference proteome</keyword>
<feature type="domain" description="Outer membrane protein beta-barrel" evidence="1">
    <location>
        <begin position="4"/>
        <end position="116"/>
    </location>
</feature>
<proteinExistence type="predicted"/>
<dbReference type="InterPro" id="IPR011250">
    <property type="entry name" value="OMP/PagP_B-barrel"/>
</dbReference>
<dbReference type="InterPro" id="IPR025665">
    <property type="entry name" value="Beta-barrel_OMP_2"/>
</dbReference>
<protein>
    <recommendedName>
        <fullName evidence="1">Outer membrane protein beta-barrel domain-containing protein</fullName>
    </recommendedName>
</protein>
<reference evidence="2 5" key="1">
    <citation type="submission" date="2021-11" db="EMBL/GenBank/DDBJ databases">
        <title>Draft genome sequence of Capnocytophaga sp. strain KC07075 isolated from cat oral cavity.</title>
        <authorList>
            <person name="Suzuki M."/>
            <person name="Imaoka K."/>
            <person name="Kimura M."/>
            <person name="Morikawa S."/>
            <person name="Maeda K."/>
        </authorList>
    </citation>
    <scope>NUCLEOTIDE SEQUENCE</scope>
    <source>
        <strain evidence="2">KC07075</strain>
        <strain evidence="3 5">KC07079</strain>
    </source>
</reference>
<comment type="caution">
    <text evidence="2">The sequence shown here is derived from an EMBL/GenBank/DDBJ whole genome shotgun (WGS) entry which is preliminary data.</text>
</comment>
<accession>A0AAV5AUA7</accession>
<dbReference type="Proteomes" id="UP001207736">
    <property type="component" value="Unassembled WGS sequence"/>
</dbReference>
<name>A0AAV5AUA7_9FLAO</name>
<dbReference type="SUPFAM" id="SSF56925">
    <property type="entry name" value="OMPA-like"/>
    <property type="match status" value="1"/>
</dbReference>
<dbReference type="EMBL" id="BQKA01000023">
    <property type="protein sequence ID" value="GJM50179.1"/>
    <property type="molecule type" value="Genomic_DNA"/>
</dbReference>
<dbReference type="Pfam" id="PF13568">
    <property type="entry name" value="OMP_b-brl_2"/>
    <property type="match status" value="1"/>
</dbReference>
<evidence type="ECO:0000259" key="1">
    <source>
        <dbReference type="Pfam" id="PF13568"/>
    </source>
</evidence>
<organism evidence="2 4">
    <name type="scientific">Capnocytophaga catalasegens</name>
    <dbReference type="NCBI Taxonomy" id="1004260"/>
    <lineage>
        <taxon>Bacteria</taxon>
        <taxon>Pseudomonadati</taxon>
        <taxon>Bacteroidota</taxon>
        <taxon>Flavobacteriia</taxon>
        <taxon>Flavobacteriales</taxon>
        <taxon>Flavobacteriaceae</taxon>
        <taxon>Capnocytophaga</taxon>
    </lineage>
</organism>
<gene>
    <name evidence="2" type="ORF">RCZ15_11530</name>
    <name evidence="3" type="ORF">RCZ16_03760</name>
</gene>
<dbReference type="AlphaFoldDB" id="A0AAV5AUA7"/>
<evidence type="ECO:0000313" key="2">
    <source>
        <dbReference type="EMBL" id="GJM50179.1"/>
    </source>
</evidence>
<dbReference type="Proteomes" id="UP001208692">
    <property type="component" value="Unassembled WGS sequence"/>
</dbReference>
<evidence type="ECO:0000313" key="5">
    <source>
        <dbReference type="Proteomes" id="UP001208692"/>
    </source>
</evidence>